<protein>
    <submittedName>
        <fullName evidence="1">Uncharacterized protein</fullName>
    </submittedName>
</protein>
<evidence type="ECO:0000313" key="2">
    <source>
        <dbReference type="Proteomes" id="UP000631791"/>
    </source>
</evidence>
<accession>A0ABS0K1L0</accession>
<evidence type="ECO:0000313" key="1">
    <source>
        <dbReference type="EMBL" id="MBG6102482.1"/>
    </source>
</evidence>
<organism evidence="1 2">
    <name type="scientific">Micromonospora vinacea</name>
    <dbReference type="NCBI Taxonomy" id="709878"/>
    <lineage>
        <taxon>Bacteria</taxon>
        <taxon>Bacillati</taxon>
        <taxon>Actinomycetota</taxon>
        <taxon>Actinomycetes</taxon>
        <taxon>Micromonosporales</taxon>
        <taxon>Micromonosporaceae</taxon>
        <taxon>Micromonospora</taxon>
    </lineage>
</organism>
<dbReference type="Proteomes" id="UP000631791">
    <property type="component" value="Unassembled WGS sequence"/>
</dbReference>
<keyword evidence="2" id="KW-1185">Reference proteome</keyword>
<sequence length="80" mass="8187">MKLVIAAGEGLEGSGSQGGDVAGEGLVGVGGVEFVVLDQGGIDMLEPVGKLACDQVFVDTPLKIRHPRNLIVATLTRCPD</sequence>
<gene>
    <name evidence="1" type="ORF">IW249_002896</name>
</gene>
<dbReference type="EMBL" id="JADOTY010000001">
    <property type="protein sequence ID" value="MBG6102482.1"/>
    <property type="molecule type" value="Genomic_DNA"/>
</dbReference>
<name>A0ABS0K1L0_9ACTN</name>
<reference evidence="1 2" key="1">
    <citation type="submission" date="2020-11" db="EMBL/GenBank/DDBJ databases">
        <title>Sequencing the genomes of 1000 actinobacteria strains.</title>
        <authorList>
            <person name="Klenk H.-P."/>
        </authorList>
    </citation>
    <scope>NUCLEOTIDE SEQUENCE [LARGE SCALE GENOMIC DNA]</scope>
    <source>
        <strain evidence="1 2">DSM 101695</strain>
    </source>
</reference>
<comment type="caution">
    <text evidence="1">The sequence shown here is derived from an EMBL/GenBank/DDBJ whole genome shotgun (WGS) entry which is preliminary data.</text>
</comment>
<proteinExistence type="predicted"/>